<gene>
    <name evidence="1" type="ORF">SNE40_001317</name>
</gene>
<evidence type="ECO:0000313" key="2">
    <source>
        <dbReference type="Proteomes" id="UP001347796"/>
    </source>
</evidence>
<accession>A0AAN8KEB9</accession>
<dbReference type="Proteomes" id="UP001347796">
    <property type="component" value="Unassembled WGS sequence"/>
</dbReference>
<keyword evidence="2" id="KW-1185">Reference proteome</keyword>
<sequence length="169" mass="19910">MLAVRRIEDLLNRMWKDIVFTVLLLGMVQVLAEHRKRQSHPTSFKSLLGWRDIAADVDNNDDKSSSYTPPVSSPRKYGNYFWGLRWVNNPELLGGLQIRKRVLHSNALRDYKKMSKDLISYPFYEMSKRQDYSCDTTRITIQTIIEYLRTGRICGFRVSTMRFGLGRRR</sequence>
<dbReference type="EMBL" id="JAZGQO010000001">
    <property type="protein sequence ID" value="KAK6196009.1"/>
    <property type="molecule type" value="Genomic_DNA"/>
</dbReference>
<proteinExistence type="predicted"/>
<organism evidence="1 2">
    <name type="scientific">Patella caerulea</name>
    <name type="common">Rayed Mediterranean limpet</name>
    <dbReference type="NCBI Taxonomy" id="87958"/>
    <lineage>
        <taxon>Eukaryota</taxon>
        <taxon>Metazoa</taxon>
        <taxon>Spiralia</taxon>
        <taxon>Lophotrochozoa</taxon>
        <taxon>Mollusca</taxon>
        <taxon>Gastropoda</taxon>
        <taxon>Patellogastropoda</taxon>
        <taxon>Patelloidea</taxon>
        <taxon>Patellidae</taxon>
        <taxon>Patella</taxon>
    </lineage>
</organism>
<comment type="caution">
    <text evidence="1">The sequence shown here is derived from an EMBL/GenBank/DDBJ whole genome shotgun (WGS) entry which is preliminary data.</text>
</comment>
<protein>
    <submittedName>
        <fullName evidence="1">Uncharacterized protein</fullName>
    </submittedName>
</protein>
<name>A0AAN8KEB9_PATCE</name>
<dbReference type="AlphaFoldDB" id="A0AAN8KEB9"/>
<evidence type="ECO:0000313" key="1">
    <source>
        <dbReference type="EMBL" id="KAK6196009.1"/>
    </source>
</evidence>
<reference evidence="1 2" key="1">
    <citation type="submission" date="2024-01" db="EMBL/GenBank/DDBJ databases">
        <title>The genome of the rayed Mediterranean limpet Patella caerulea (Linnaeus, 1758).</title>
        <authorList>
            <person name="Anh-Thu Weber A."/>
            <person name="Halstead-Nussloch G."/>
        </authorList>
    </citation>
    <scope>NUCLEOTIDE SEQUENCE [LARGE SCALE GENOMIC DNA]</scope>
    <source>
        <strain evidence="1">AATW-2023a</strain>
        <tissue evidence="1">Whole specimen</tissue>
    </source>
</reference>